<organism evidence="2 3">
    <name type="scientific">Nannocystis pusilla</name>
    <dbReference type="NCBI Taxonomy" id="889268"/>
    <lineage>
        <taxon>Bacteria</taxon>
        <taxon>Pseudomonadati</taxon>
        <taxon>Myxococcota</taxon>
        <taxon>Polyangia</taxon>
        <taxon>Nannocystales</taxon>
        <taxon>Nannocystaceae</taxon>
        <taxon>Nannocystis</taxon>
    </lineage>
</organism>
<evidence type="ECO:0000259" key="1">
    <source>
        <dbReference type="Pfam" id="PF07862"/>
    </source>
</evidence>
<keyword evidence="3" id="KW-1185">Reference proteome</keyword>
<proteinExistence type="predicted"/>
<protein>
    <submittedName>
        <fullName evidence="2">Nif11-like leader peptide family natural product</fullName>
    </submittedName>
</protein>
<dbReference type="InterPro" id="IPR012903">
    <property type="entry name" value="Nif11"/>
</dbReference>
<gene>
    <name evidence="2" type="ORF">OV079_32400</name>
</gene>
<evidence type="ECO:0000313" key="3">
    <source>
        <dbReference type="Proteomes" id="UP001150924"/>
    </source>
</evidence>
<evidence type="ECO:0000313" key="2">
    <source>
        <dbReference type="EMBL" id="MCY1010187.1"/>
    </source>
</evidence>
<sequence length="80" mass="8438">MKNDASEFLAAVAASPKLQGEVNAAKNPQELLKIAETAGYTLENHALSSAVRSVAAKALAPLSLPHWAVDSMFLGESVCW</sequence>
<reference evidence="2" key="1">
    <citation type="submission" date="2022-11" db="EMBL/GenBank/DDBJ databases">
        <title>Minimal conservation of predation-associated metabolite biosynthetic gene clusters underscores biosynthetic potential of Myxococcota including descriptions for ten novel species: Archangium lansinium sp. nov., Myxococcus landrumus sp. nov., Nannocystis bai.</title>
        <authorList>
            <person name="Ahearne A."/>
            <person name="Stevens C."/>
            <person name="Phillips K."/>
        </authorList>
    </citation>
    <scope>NUCLEOTIDE SEQUENCE</scope>
    <source>
        <strain evidence="2">Na p29</strain>
    </source>
</reference>
<dbReference type="EMBL" id="JAPNKE010000002">
    <property type="protein sequence ID" value="MCY1010187.1"/>
    <property type="molecule type" value="Genomic_DNA"/>
</dbReference>
<dbReference type="Pfam" id="PF07862">
    <property type="entry name" value="Nif11"/>
    <property type="match status" value="1"/>
</dbReference>
<dbReference type="AlphaFoldDB" id="A0A9X3ETW1"/>
<dbReference type="RefSeq" id="WP_267773037.1">
    <property type="nucleotide sequence ID" value="NZ_JAPNKE010000002.1"/>
</dbReference>
<dbReference type="Proteomes" id="UP001150924">
    <property type="component" value="Unassembled WGS sequence"/>
</dbReference>
<comment type="caution">
    <text evidence="2">The sequence shown here is derived from an EMBL/GenBank/DDBJ whole genome shotgun (WGS) entry which is preliminary data.</text>
</comment>
<accession>A0A9X3ETW1</accession>
<name>A0A9X3ETW1_9BACT</name>
<feature type="domain" description="Nif11" evidence="1">
    <location>
        <begin position="3"/>
        <end position="41"/>
    </location>
</feature>